<keyword evidence="14" id="KW-1185">Reference proteome</keyword>
<keyword evidence="4 10" id="KW-0378">Hydrolase</keyword>
<dbReference type="Gene3D" id="2.160.20.10">
    <property type="entry name" value="Single-stranded right-handed beta-helix, Pectin lyase-like"/>
    <property type="match status" value="1"/>
</dbReference>
<evidence type="ECO:0000256" key="4">
    <source>
        <dbReference type="ARBA" id="ARBA00022801"/>
    </source>
</evidence>
<name>A0A9Q0KVE3_9MAGN</name>
<proteinExistence type="inferred from homology"/>
<dbReference type="InterPro" id="IPR000070">
    <property type="entry name" value="Pectinesterase_cat"/>
</dbReference>
<comment type="similarity">
    <text evidence="2">Belongs to the pectinesterase family.</text>
</comment>
<dbReference type="FunFam" id="2.160.20.10:FF:000013">
    <property type="entry name" value="Pectinesterase"/>
    <property type="match status" value="1"/>
</dbReference>
<dbReference type="InterPro" id="IPR011050">
    <property type="entry name" value="Pectin_lyase_fold/virulence"/>
</dbReference>
<dbReference type="GO" id="GO:0042545">
    <property type="term" value="P:cell wall modification"/>
    <property type="evidence" value="ECO:0007669"/>
    <property type="project" value="UniProtKB-UniRule"/>
</dbReference>
<comment type="catalytic activity">
    <reaction evidence="7 10">
        <text>[(1-&gt;4)-alpha-D-galacturonosyl methyl ester](n) + n H2O = [(1-&gt;4)-alpha-D-galacturonosyl](n) + n methanol + n H(+)</text>
        <dbReference type="Rhea" id="RHEA:22380"/>
        <dbReference type="Rhea" id="RHEA-COMP:14570"/>
        <dbReference type="Rhea" id="RHEA-COMP:14573"/>
        <dbReference type="ChEBI" id="CHEBI:15377"/>
        <dbReference type="ChEBI" id="CHEBI:15378"/>
        <dbReference type="ChEBI" id="CHEBI:17790"/>
        <dbReference type="ChEBI" id="CHEBI:140522"/>
        <dbReference type="ChEBI" id="CHEBI:140523"/>
        <dbReference type="EC" id="3.1.1.11"/>
    </reaction>
</comment>
<comment type="function">
    <text evidence="8">Acts in the modification of cell walls via demethylesterification of cell wall pectin.</text>
</comment>
<evidence type="ECO:0000256" key="7">
    <source>
        <dbReference type="ARBA" id="ARBA00047928"/>
    </source>
</evidence>
<evidence type="ECO:0000256" key="1">
    <source>
        <dbReference type="ARBA" id="ARBA00005184"/>
    </source>
</evidence>
<dbReference type="SUPFAM" id="SSF51126">
    <property type="entry name" value="Pectin lyase-like"/>
    <property type="match status" value="1"/>
</dbReference>
<evidence type="ECO:0000256" key="8">
    <source>
        <dbReference type="ARBA" id="ARBA00057335"/>
    </source>
</evidence>
<evidence type="ECO:0000256" key="10">
    <source>
        <dbReference type="RuleBase" id="RU000589"/>
    </source>
</evidence>
<evidence type="ECO:0000313" key="14">
    <source>
        <dbReference type="Proteomes" id="UP001141806"/>
    </source>
</evidence>
<dbReference type="EMBL" id="JAMYWD010000003">
    <property type="protein sequence ID" value="KAJ4976974.1"/>
    <property type="molecule type" value="Genomic_DNA"/>
</dbReference>
<keyword evidence="6" id="KW-0325">Glycoprotein</keyword>
<accession>A0A9Q0KVE3</accession>
<dbReference type="GO" id="GO:0030599">
    <property type="term" value="F:pectinesterase activity"/>
    <property type="evidence" value="ECO:0007669"/>
    <property type="project" value="UniProtKB-UniRule"/>
</dbReference>
<feature type="domain" description="Pectinesterase catalytic" evidence="12">
    <location>
        <begin position="118"/>
        <end position="407"/>
    </location>
</feature>
<protein>
    <recommendedName>
        <fullName evidence="3 10">Pectinesterase</fullName>
        <ecNumber evidence="3 10">3.1.1.11</ecNumber>
    </recommendedName>
</protein>
<dbReference type="PROSITE" id="PS00503">
    <property type="entry name" value="PECTINESTERASE_2"/>
    <property type="match status" value="1"/>
</dbReference>
<reference evidence="13" key="1">
    <citation type="journal article" date="2023" name="Plant J.">
        <title>The genome of the king protea, Protea cynaroides.</title>
        <authorList>
            <person name="Chang J."/>
            <person name="Duong T.A."/>
            <person name="Schoeman C."/>
            <person name="Ma X."/>
            <person name="Roodt D."/>
            <person name="Barker N."/>
            <person name="Li Z."/>
            <person name="Van de Peer Y."/>
            <person name="Mizrachi E."/>
        </authorList>
    </citation>
    <scope>NUCLEOTIDE SEQUENCE</scope>
    <source>
        <tissue evidence="13">Young leaves</tissue>
    </source>
</reference>
<evidence type="ECO:0000256" key="2">
    <source>
        <dbReference type="ARBA" id="ARBA00008891"/>
    </source>
</evidence>
<evidence type="ECO:0000313" key="13">
    <source>
        <dbReference type="EMBL" id="KAJ4976974.1"/>
    </source>
</evidence>
<evidence type="ECO:0000256" key="3">
    <source>
        <dbReference type="ARBA" id="ARBA00013229"/>
    </source>
</evidence>
<dbReference type="EC" id="3.1.1.11" evidence="3 10"/>
<evidence type="ECO:0000256" key="6">
    <source>
        <dbReference type="ARBA" id="ARBA00023180"/>
    </source>
</evidence>
<dbReference type="InterPro" id="IPR012334">
    <property type="entry name" value="Pectin_lyas_fold"/>
</dbReference>
<dbReference type="PANTHER" id="PTHR31321:SF134">
    <property type="entry name" value="PECTINESTERASE"/>
    <property type="match status" value="1"/>
</dbReference>
<evidence type="ECO:0000256" key="9">
    <source>
        <dbReference type="PROSITE-ProRule" id="PRU10040"/>
    </source>
</evidence>
<sequence length="416" mass="45545">MLLEVQGSPTVLRVMNRDNSASWADIAEEGESTGKEDGEMESQEARELDEDQINEDDVGSDGDTMSKSLVSAVPKHTSTFLSCYPAPPNPASSHGPSNSRKGLISSALDCESNVAKTITVDKSGTGNFVTIQGAIDSVPSNNNQWIRIFVKPGIYIERVMIDQHKPCILLQGASRTTTIIQDNAHDAINTSATFTLRAENFVAKNIGFKNTYNLEPPSGGPKRIPVVAARIIGDKASFHSCGFFGLQDTLWDQHGRHFFNQCYIQGAVDFIFGAGQSIYEGCIVNVTARGLQPSNDVAGYITAQRRNSSDDPSGFVFKNSNVVGNGLAYLGRAWGPYSRVIFVKSFLSQVVVPQGWDAWSFIGHEQNFMYAESDCTGPGSDTSKRVTWEKKISDSELKDFTQISFINKEGWIEKQP</sequence>
<dbReference type="Pfam" id="PF01095">
    <property type="entry name" value="Pectinesterase"/>
    <property type="match status" value="1"/>
</dbReference>
<keyword evidence="5 10" id="KW-0063">Aspartyl esterase</keyword>
<dbReference type="AlphaFoldDB" id="A0A9Q0KVE3"/>
<comment type="pathway">
    <text evidence="1 10">Glycan metabolism; pectin degradation; 2-dehydro-3-deoxy-D-gluconate from pectin: step 1/5.</text>
</comment>
<feature type="active site" evidence="9">
    <location>
        <position position="269"/>
    </location>
</feature>
<evidence type="ECO:0000259" key="12">
    <source>
        <dbReference type="Pfam" id="PF01095"/>
    </source>
</evidence>
<evidence type="ECO:0000256" key="5">
    <source>
        <dbReference type="ARBA" id="ARBA00023085"/>
    </source>
</evidence>
<feature type="region of interest" description="Disordered" evidence="11">
    <location>
        <begin position="22"/>
        <end position="66"/>
    </location>
</feature>
<dbReference type="Proteomes" id="UP001141806">
    <property type="component" value="Unassembled WGS sequence"/>
</dbReference>
<comment type="caution">
    <text evidence="13">The sequence shown here is derived from an EMBL/GenBank/DDBJ whole genome shotgun (WGS) entry which is preliminary data.</text>
</comment>
<dbReference type="OrthoDB" id="2019149at2759"/>
<dbReference type="PANTHER" id="PTHR31321">
    <property type="entry name" value="ACYL-COA THIOESTER HYDROLASE YBHC-RELATED"/>
    <property type="match status" value="1"/>
</dbReference>
<dbReference type="GO" id="GO:0045490">
    <property type="term" value="P:pectin catabolic process"/>
    <property type="evidence" value="ECO:0007669"/>
    <property type="project" value="UniProtKB-UniRule"/>
</dbReference>
<organism evidence="13 14">
    <name type="scientific">Protea cynaroides</name>
    <dbReference type="NCBI Taxonomy" id="273540"/>
    <lineage>
        <taxon>Eukaryota</taxon>
        <taxon>Viridiplantae</taxon>
        <taxon>Streptophyta</taxon>
        <taxon>Embryophyta</taxon>
        <taxon>Tracheophyta</taxon>
        <taxon>Spermatophyta</taxon>
        <taxon>Magnoliopsida</taxon>
        <taxon>Proteales</taxon>
        <taxon>Proteaceae</taxon>
        <taxon>Protea</taxon>
    </lineage>
</organism>
<evidence type="ECO:0000256" key="11">
    <source>
        <dbReference type="SAM" id="MobiDB-lite"/>
    </source>
</evidence>
<gene>
    <name evidence="13" type="ORF">NE237_002080</name>
</gene>
<dbReference type="InterPro" id="IPR033131">
    <property type="entry name" value="Pectinesterase_Asp_AS"/>
</dbReference>
<feature type="compositionally biased region" description="Acidic residues" evidence="11">
    <location>
        <begin position="38"/>
        <end position="60"/>
    </location>
</feature>